<feature type="region of interest" description="Disordered" evidence="1">
    <location>
        <begin position="66"/>
        <end position="87"/>
    </location>
</feature>
<dbReference type="AlphaFoldDB" id="A0A8X7W4M0"/>
<accession>A0A8X7W4M0</accession>
<evidence type="ECO:0000256" key="1">
    <source>
        <dbReference type="SAM" id="MobiDB-lite"/>
    </source>
</evidence>
<protein>
    <submittedName>
        <fullName evidence="2">Uncharacterized protein</fullName>
    </submittedName>
</protein>
<sequence>MIDDTTRDVDKEEEEPDMEELKRVVGARANLPHIAVSICPHPPLLSVEWMLLLSLVVNTHKCDQGRAIGSPMSSSSDPSRTGGMERKKKGAPIKFLVPLIYAPALLSFACP</sequence>
<name>A0A8X7W4M0_BRACI</name>
<feature type="compositionally biased region" description="Low complexity" evidence="1">
    <location>
        <begin position="70"/>
        <end position="79"/>
    </location>
</feature>
<dbReference type="Proteomes" id="UP000886595">
    <property type="component" value="Unassembled WGS sequence"/>
</dbReference>
<keyword evidence="3" id="KW-1185">Reference proteome</keyword>
<evidence type="ECO:0000313" key="2">
    <source>
        <dbReference type="EMBL" id="KAG2322230.1"/>
    </source>
</evidence>
<gene>
    <name evidence="2" type="ORF">Bca52824_015443</name>
</gene>
<evidence type="ECO:0000313" key="3">
    <source>
        <dbReference type="Proteomes" id="UP000886595"/>
    </source>
</evidence>
<dbReference type="EMBL" id="JAAMPC010000003">
    <property type="protein sequence ID" value="KAG2322230.1"/>
    <property type="molecule type" value="Genomic_DNA"/>
</dbReference>
<comment type="caution">
    <text evidence="2">The sequence shown here is derived from an EMBL/GenBank/DDBJ whole genome shotgun (WGS) entry which is preliminary data.</text>
</comment>
<organism evidence="2 3">
    <name type="scientific">Brassica carinata</name>
    <name type="common">Ethiopian mustard</name>
    <name type="synonym">Abyssinian cabbage</name>
    <dbReference type="NCBI Taxonomy" id="52824"/>
    <lineage>
        <taxon>Eukaryota</taxon>
        <taxon>Viridiplantae</taxon>
        <taxon>Streptophyta</taxon>
        <taxon>Embryophyta</taxon>
        <taxon>Tracheophyta</taxon>
        <taxon>Spermatophyta</taxon>
        <taxon>Magnoliopsida</taxon>
        <taxon>eudicotyledons</taxon>
        <taxon>Gunneridae</taxon>
        <taxon>Pentapetalae</taxon>
        <taxon>rosids</taxon>
        <taxon>malvids</taxon>
        <taxon>Brassicales</taxon>
        <taxon>Brassicaceae</taxon>
        <taxon>Brassiceae</taxon>
        <taxon>Brassica</taxon>
    </lineage>
</organism>
<reference evidence="2 3" key="1">
    <citation type="submission" date="2020-02" db="EMBL/GenBank/DDBJ databases">
        <authorList>
            <person name="Ma Q."/>
            <person name="Huang Y."/>
            <person name="Song X."/>
            <person name="Pei D."/>
        </authorList>
    </citation>
    <scope>NUCLEOTIDE SEQUENCE [LARGE SCALE GENOMIC DNA]</scope>
    <source>
        <strain evidence="2">Sxm20200214</strain>
        <tissue evidence="2">Leaf</tissue>
    </source>
</reference>
<proteinExistence type="predicted"/>